<reference evidence="3 4" key="1">
    <citation type="submission" date="2020-04" db="EMBL/GenBank/DDBJ databases">
        <title>Ramlibacter sp. G-1-2-2 isolated from soil.</title>
        <authorList>
            <person name="Dahal R.H."/>
        </authorList>
    </citation>
    <scope>NUCLEOTIDE SEQUENCE [LARGE SCALE GENOMIC DNA]</scope>
    <source>
        <strain evidence="3 4">G-1-2-2</strain>
    </source>
</reference>
<proteinExistence type="predicted"/>
<evidence type="ECO:0000313" key="3">
    <source>
        <dbReference type="EMBL" id="NML44402.1"/>
    </source>
</evidence>
<evidence type="ECO:0000256" key="1">
    <source>
        <dbReference type="ARBA" id="ARBA00022801"/>
    </source>
</evidence>
<keyword evidence="4" id="KW-1185">Reference proteome</keyword>
<dbReference type="SUPFAM" id="SSF53474">
    <property type="entry name" value="alpha/beta-Hydrolases"/>
    <property type="match status" value="1"/>
</dbReference>
<name>A0A848H3U6_9BURK</name>
<dbReference type="AlphaFoldDB" id="A0A848H3U6"/>
<dbReference type="InterPro" id="IPR000073">
    <property type="entry name" value="AB_hydrolase_1"/>
</dbReference>
<feature type="domain" description="AB hydrolase-1" evidence="2">
    <location>
        <begin position="20"/>
        <end position="127"/>
    </location>
</feature>
<organism evidence="3 4">
    <name type="scientific">Ramlibacter agri</name>
    <dbReference type="NCBI Taxonomy" id="2728837"/>
    <lineage>
        <taxon>Bacteria</taxon>
        <taxon>Pseudomonadati</taxon>
        <taxon>Pseudomonadota</taxon>
        <taxon>Betaproteobacteria</taxon>
        <taxon>Burkholderiales</taxon>
        <taxon>Comamonadaceae</taxon>
        <taxon>Ramlibacter</taxon>
    </lineage>
</organism>
<evidence type="ECO:0000259" key="2">
    <source>
        <dbReference type="Pfam" id="PF00561"/>
    </source>
</evidence>
<protein>
    <submittedName>
        <fullName evidence="3">Alpha/beta hydrolase</fullName>
    </submittedName>
</protein>
<dbReference type="InterPro" id="IPR000639">
    <property type="entry name" value="Epox_hydrolase-like"/>
</dbReference>
<dbReference type="PRINTS" id="PR00412">
    <property type="entry name" value="EPOXHYDRLASE"/>
</dbReference>
<keyword evidence="1 3" id="KW-0378">Hydrolase</keyword>
<evidence type="ECO:0000313" key="4">
    <source>
        <dbReference type="Proteomes" id="UP000541185"/>
    </source>
</evidence>
<dbReference type="PANTHER" id="PTHR43329">
    <property type="entry name" value="EPOXIDE HYDROLASE"/>
    <property type="match status" value="1"/>
</dbReference>
<dbReference type="Proteomes" id="UP000541185">
    <property type="component" value="Unassembled WGS sequence"/>
</dbReference>
<dbReference type="EMBL" id="JABBFX010000001">
    <property type="protein sequence ID" value="NML44402.1"/>
    <property type="molecule type" value="Genomic_DNA"/>
</dbReference>
<dbReference type="Pfam" id="PF00561">
    <property type="entry name" value="Abhydrolase_1"/>
    <property type="match status" value="1"/>
</dbReference>
<dbReference type="Gene3D" id="3.40.50.1820">
    <property type="entry name" value="alpha/beta hydrolase"/>
    <property type="match status" value="1"/>
</dbReference>
<comment type="caution">
    <text evidence="3">The sequence shown here is derived from an EMBL/GenBank/DDBJ whole genome shotgun (WGS) entry which is preliminary data.</text>
</comment>
<dbReference type="GO" id="GO:0016787">
    <property type="term" value="F:hydrolase activity"/>
    <property type="evidence" value="ECO:0007669"/>
    <property type="project" value="UniProtKB-KW"/>
</dbReference>
<dbReference type="RefSeq" id="WP_169418533.1">
    <property type="nucleotide sequence ID" value="NZ_JABBFX010000001.1"/>
</dbReference>
<dbReference type="InterPro" id="IPR029058">
    <property type="entry name" value="AB_hydrolase_fold"/>
</dbReference>
<gene>
    <name evidence="3" type="ORF">HHL11_11610</name>
</gene>
<accession>A0A848H3U6</accession>
<sequence length="264" mass="30085">MQTLVVDGVEVQVEGTGPETLLLLHGWPDTLQLWDPTVEVLRDRFRCVRFTLPGYAPGSPRVQPTLEEISGLLLHIVDQVSPEQPVTLVLHDWGCIFGYQFAMRHPQRVARIVGVDVGDAESLSRTLSKKQLLMVAGYQLWLALAWKIGGGLGDRMTRHMARFLRAPADPARISVRMNWPYHRTWFGGAQSLPRQSRPLRPACPMLFIYGKRKPLMFHSKRWTDELAQRPGSRVEAFETGHWVMVSDPIGFHRVLREWLPARPA</sequence>